<dbReference type="Proteomes" id="UP000319801">
    <property type="component" value="Unassembled WGS sequence"/>
</dbReference>
<dbReference type="AlphaFoldDB" id="A0A556V1J3"/>
<proteinExistence type="predicted"/>
<sequence>MDMEWNGTELWIVLMADVLLALQIEEVCKRLKEHLHHRVNTEGEQNCQSQSRQGGSRRMRYAMMDSAWVTTLKNKQINSPEPCHKAPPTSAISQNDRHLLTLP</sequence>
<reference evidence="3 4" key="1">
    <citation type="journal article" date="2019" name="Genome Biol. Evol.">
        <title>Whole-Genome Sequencing of the Giant Devil Catfish, Bagarius yarrelli.</title>
        <authorList>
            <person name="Jiang W."/>
            <person name="Lv Y."/>
            <person name="Cheng L."/>
            <person name="Yang K."/>
            <person name="Chao B."/>
            <person name="Wang X."/>
            <person name="Li Y."/>
            <person name="Pan X."/>
            <person name="You X."/>
            <person name="Zhang Y."/>
            <person name="Yang J."/>
            <person name="Li J."/>
            <person name="Zhang X."/>
            <person name="Liu S."/>
            <person name="Sun C."/>
            <person name="Yang J."/>
            <person name="Shi Q."/>
        </authorList>
    </citation>
    <scope>NUCLEOTIDE SEQUENCE [LARGE SCALE GENOMIC DNA]</scope>
    <source>
        <strain evidence="3">JWS20170419001</strain>
        <tissue evidence="3">Muscle</tissue>
    </source>
</reference>
<organism evidence="3 4">
    <name type="scientific">Bagarius yarrelli</name>
    <name type="common">Goonch</name>
    <name type="synonym">Bagrus yarrelli</name>
    <dbReference type="NCBI Taxonomy" id="175774"/>
    <lineage>
        <taxon>Eukaryota</taxon>
        <taxon>Metazoa</taxon>
        <taxon>Chordata</taxon>
        <taxon>Craniata</taxon>
        <taxon>Vertebrata</taxon>
        <taxon>Euteleostomi</taxon>
        <taxon>Actinopterygii</taxon>
        <taxon>Neopterygii</taxon>
        <taxon>Teleostei</taxon>
        <taxon>Ostariophysi</taxon>
        <taxon>Siluriformes</taxon>
        <taxon>Sisoridae</taxon>
        <taxon>Sisorinae</taxon>
        <taxon>Bagarius</taxon>
    </lineage>
</organism>
<evidence type="ECO:0000256" key="2">
    <source>
        <dbReference type="SAM" id="SignalP"/>
    </source>
</evidence>
<evidence type="ECO:0000313" key="3">
    <source>
        <dbReference type="EMBL" id="TSR63303.1"/>
    </source>
</evidence>
<gene>
    <name evidence="3" type="ORF">Baya_11979</name>
</gene>
<evidence type="ECO:0000256" key="1">
    <source>
        <dbReference type="SAM" id="MobiDB-lite"/>
    </source>
</evidence>
<comment type="caution">
    <text evidence="3">The sequence shown here is derived from an EMBL/GenBank/DDBJ whole genome shotgun (WGS) entry which is preliminary data.</text>
</comment>
<feature type="region of interest" description="Disordered" evidence="1">
    <location>
        <begin position="40"/>
        <end position="59"/>
    </location>
</feature>
<feature type="signal peptide" evidence="2">
    <location>
        <begin position="1"/>
        <end position="21"/>
    </location>
</feature>
<evidence type="ECO:0000313" key="4">
    <source>
        <dbReference type="Proteomes" id="UP000319801"/>
    </source>
</evidence>
<protein>
    <submittedName>
        <fullName evidence="3">Uncharacterized protein</fullName>
    </submittedName>
</protein>
<keyword evidence="4" id="KW-1185">Reference proteome</keyword>
<feature type="chain" id="PRO_5021837898" evidence="2">
    <location>
        <begin position="22"/>
        <end position="103"/>
    </location>
</feature>
<accession>A0A556V1J3</accession>
<name>A0A556V1J3_BAGYA</name>
<dbReference type="EMBL" id="VCAZ01000095">
    <property type="protein sequence ID" value="TSR63303.1"/>
    <property type="molecule type" value="Genomic_DNA"/>
</dbReference>
<keyword evidence="2" id="KW-0732">Signal</keyword>
<feature type="region of interest" description="Disordered" evidence="1">
    <location>
        <begin position="74"/>
        <end position="103"/>
    </location>
</feature>